<dbReference type="Proteomes" id="UP000250153">
    <property type="component" value="Chromosome"/>
</dbReference>
<dbReference type="RefSeq" id="WP_112195545.1">
    <property type="nucleotide sequence ID" value="NZ_CP023565.1"/>
</dbReference>
<dbReference type="EMBL" id="QZFR01000002">
    <property type="protein sequence ID" value="RXV75536.1"/>
    <property type="molecule type" value="Genomic_DNA"/>
</dbReference>
<evidence type="ECO:0000313" key="8">
    <source>
        <dbReference type="Proteomes" id="UP000463931"/>
    </source>
</evidence>
<dbReference type="EMBL" id="CP040852">
    <property type="protein sequence ID" value="QIA90540.1"/>
    <property type="molecule type" value="Genomic_DNA"/>
</dbReference>
<dbReference type="Proteomes" id="UP000289316">
    <property type="component" value="Unassembled WGS sequence"/>
</dbReference>
<gene>
    <name evidence="2" type="ORF">CPQ89_09815</name>
    <name evidence="1" type="ORF">CPS94_01640</name>
    <name evidence="4" type="ORF">D6C19_00670</name>
    <name evidence="3" type="ORF">FEE40_10435</name>
</gene>
<evidence type="ECO:0000313" key="6">
    <source>
        <dbReference type="Proteomes" id="UP000250153"/>
    </source>
</evidence>
<dbReference type="Gene3D" id="1.10.260.40">
    <property type="entry name" value="lambda repressor-like DNA-binding domains"/>
    <property type="match status" value="1"/>
</dbReference>
<dbReference type="GO" id="GO:0003677">
    <property type="term" value="F:DNA binding"/>
    <property type="evidence" value="ECO:0007669"/>
    <property type="project" value="InterPro"/>
</dbReference>
<proteinExistence type="predicted"/>
<evidence type="ECO:0000313" key="4">
    <source>
        <dbReference type="EMBL" id="RXV75536.1"/>
    </source>
</evidence>
<dbReference type="KEGG" id="lmur:CPS94_01640"/>
<evidence type="ECO:0000313" key="3">
    <source>
        <dbReference type="EMBL" id="QIA90540.1"/>
    </source>
</evidence>
<evidence type="ECO:0000313" key="1">
    <source>
        <dbReference type="EMBL" id="AWZ37709.1"/>
    </source>
</evidence>
<reference evidence="4 7" key="2">
    <citation type="submission" date="2018-09" db="EMBL/GenBank/DDBJ databases">
        <title>Murine metabolic-syndrome-specific gut microbial biobank.</title>
        <authorList>
            <person name="Liu C."/>
        </authorList>
    </citation>
    <scope>NUCLEOTIDE SEQUENCE [LARGE SCALE GENOMIC DNA]</scope>
    <source>
        <strain evidence="4 7">C-30</strain>
    </source>
</reference>
<organism evidence="4 7">
    <name type="scientific">Ligilactobacillus murinus</name>
    <dbReference type="NCBI Taxonomy" id="1622"/>
    <lineage>
        <taxon>Bacteria</taxon>
        <taxon>Bacillati</taxon>
        <taxon>Bacillota</taxon>
        <taxon>Bacilli</taxon>
        <taxon>Lactobacillales</taxon>
        <taxon>Lactobacillaceae</taxon>
        <taxon>Ligilactobacillus</taxon>
    </lineage>
</organism>
<keyword evidence="5" id="KW-1185">Reference proteome</keyword>
<protein>
    <submittedName>
        <fullName evidence="1 3">Transcriptional regulator</fullName>
    </submittedName>
    <submittedName>
        <fullName evidence="4">XRE family transcriptional regulator</fullName>
    </submittedName>
</protein>
<dbReference type="Proteomes" id="UP000250143">
    <property type="component" value="Chromosome"/>
</dbReference>
<reference evidence="5 6" key="1">
    <citation type="submission" date="2017-09" db="EMBL/GenBank/DDBJ databases">
        <title>Predominant Lactobacillus spp. isolated from feces of mice subjected to short-term calorie restriction.</title>
        <authorList>
            <person name="Zhang C."/>
            <person name="Zhao L."/>
            <person name="Pan F."/>
        </authorList>
    </citation>
    <scope>NUCLEOTIDE SEQUENCE [LARGE SCALE GENOMIC DNA]</scope>
    <source>
        <strain evidence="2 5">CR141</strain>
        <strain evidence="1 6">CR147</strain>
    </source>
</reference>
<name>A0A2Z4W2B5_9LACO</name>
<evidence type="ECO:0000313" key="7">
    <source>
        <dbReference type="Proteomes" id="UP000289316"/>
    </source>
</evidence>
<evidence type="ECO:0000313" key="2">
    <source>
        <dbReference type="EMBL" id="AWZ41297.1"/>
    </source>
</evidence>
<dbReference type="GeneID" id="48465822"/>
<dbReference type="Proteomes" id="UP000463931">
    <property type="component" value="Chromosome"/>
</dbReference>
<sequence length="66" mass="7749">MPQINLELISEIRREKGFSNADMAKMLSLSAPEKYFRREKGEYNFKAVEIPVLCRVLEIPMTKIFK</sequence>
<dbReference type="AlphaFoldDB" id="A0A2Z4W2B5"/>
<dbReference type="EMBL" id="CP023565">
    <property type="protein sequence ID" value="AWZ37709.1"/>
    <property type="molecule type" value="Genomic_DNA"/>
</dbReference>
<dbReference type="SUPFAM" id="SSF47413">
    <property type="entry name" value="lambda repressor-like DNA-binding domains"/>
    <property type="match status" value="1"/>
</dbReference>
<dbReference type="EMBL" id="CP023566">
    <property type="protein sequence ID" value="AWZ41297.1"/>
    <property type="molecule type" value="Genomic_DNA"/>
</dbReference>
<accession>A0A2Z4W2B5</accession>
<evidence type="ECO:0000313" key="5">
    <source>
        <dbReference type="Proteomes" id="UP000250143"/>
    </source>
</evidence>
<dbReference type="OrthoDB" id="2319074at2"/>
<reference evidence="3 8" key="3">
    <citation type="journal article" date="2019" name="Nat. Med.">
        <title>Preventing dysbiosis of the neonatal mouse intestinal microbiome protects against late-onset sepsis.</title>
        <authorList>
            <person name="Singer J.R."/>
            <person name="Blosser E.G."/>
            <person name="Zindl C.L."/>
            <person name="Silberger D.J."/>
            <person name="Conlan S."/>
            <person name="Laufer V.A."/>
            <person name="DiToro D."/>
            <person name="Deming C."/>
            <person name="Kumar R."/>
            <person name="Morrow C.D."/>
            <person name="Segre J.A."/>
            <person name="Gray M.J."/>
            <person name="Randolph D.A."/>
            <person name="Weaver C.T."/>
        </authorList>
    </citation>
    <scope>NUCLEOTIDE SEQUENCE [LARGE SCALE GENOMIC DNA]</scope>
    <source>
        <strain evidence="3 8">V10</strain>
    </source>
</reference>
<dbReference type="InterPro" id="IPR010982">
    <property type="entry name" value="Lambda_DNA-bd_dom_sf"/>
</dbReference>